<dbReference type="NCBIfam" id="NF007029">
    <property type="entry name" value="PRK09495.1"/>
    <property type="match status" value="1"/>
</dbReference>
<keyword evidence="8" id="KW-0406">Ion transport</keyword>
<evidence type="ECO:0000256" key="4">
    <source>
        <dbReference type="ARBA" id="ARBA00022448"/>
    </source>
</evidence>
<evidence type="ECO:0000256" key="1">
    <source>
        <dbReference type="ARBA" id="ARBA00004141"/>
    </source>
</evidence>
<evidence type="ECO:0000256" key="5">
    <source>
        <dbReference type="ARBA" id="ARBA00022692"/>
    </source>
</evidence>
<organism evidence="19 20">
    <name type="scientific">Planifilum fulgidum</name>
    <dbReference type="NCBI Taxonomy" id="201973"/>
    <lineage>
        <taxon>Bacteria</taxon>
        <taxon>Bacillati</taxon>
        <taxon>Bacillota</taxon>
        <taxon>Bacilli</taxon>
        <taxon>Bacillales</taxon>
        <taxon>Thermoactinomycetaceae</taxon>
        <taxon>Planifilum</taxon>
    </lineage>
</organism>
<evidence type="ECO:0000259" key="16">
    <source>
        <dbReference type="SMART" id="SM00062"/>
    </source>
</evidence>
<dbReference type="SUPFAM" id="SSF53850">
    <property type="entry name" value="Periplasmic binding protein-like II"/>
    <property type="match status" value="1"/>
</dbReference>
<evidence type="ECO:0000259" key="17">
    <source>
        <dbReference type="SMART" id="SM00079"/>
    </source>
</evidence>
<keyword evidence="12" id="KW-1071">Ligand-gated ion channel</keyword>
<keyword evidence="20" id="KW-1185">Reference proteome</keyword>
<keyword evidence="7" id="KW-1133">Transmembrane helix</keyword>
<dbReference type="InterPro" id="IPR019594">
    <property type="entry name" value="Glu/Gly-bd"/>
</dbReference>
<keyword evidence="11" id="KW-0325">Glycoprotein</keyword>
<dbReference type="PANTHER" id="PTHR35936:SF38">
    <property type="entry name" value="GLUTAMINE-BINDING PERIPLASMIC PROTEIN"/>
    <property type="match status" value="1"/>
</dbReference>
<evidence type="ECO:0000256" key="6">
    <source>
        <dbReference type="ARBA" id="ARBA00022729"/>
    </source>
</evidence>
<dbReference type="SMART" id="SM00062">
    <property type="entry name" value="PBPb"/>
    <property type="match status" value="1"/>
</dbReference>
<dbReference type="SMART" id="SM00079">
    <property type="entry name" value="PBPe"/>
    <property type="match status" value="1"/>
</dbReference>
<dbReference type="GO" id="GO:0015276">
    <property type="term" value="F:ligand-gated monoatomic ion channel activity"/>
    <property type="evidence" value="ECO:0007669"/>
    <property type="project" value="InterPro"/>
</dbReference>
<comment type="similarity">
    <text evidence="3 14">Belongs to the bacterial solute-binding protein 3 family.</text>
</comment>
<dbReference type="EMBL" id="FOOK01000008">
    <property type="protein sequence ID" value="SFF90997.1"/>
    <property type="molecule type" value="Genomic_DNA"/>
</dbReference>
<feature type="chain" id="PRO_5011698796" evidence="15">
    <location>
        <begin position="24"/>
        <end position="265"/>
    </location>
</feature>
<dbReference type="PANTHER" id="PTHR35936">
    <property type="entry name" value="MEMBRANE-BOUND LYTIC MUREIN TRANSGLYCOSYLASE F"/>
    <property type="match status" value="1"/>
</dbReference>
<evidence type="ECO:0000256" key="9">
    <source>
        <dbReference type="ARBA" id="ARBA00023136"/>
    </source>
</evidence>
<keyword evidence="6 15" id="KW-0732">Signal</keyword>
<evidence type="ECO:0000256" key="10">
    <source>
        <dbReference type="ARBA" id="ARBA00023170"/>
    </source>
</evidence>
<evidence type="ECO:0000313" key="19">
    <source>
        <dbReference type="EMBL" id="SFF90997.1"/>
    </source>
</evidence>
<dbReference type="GO" id="GO:0030313">
    <property type="term" value="C:cell envelope"/>
    <property type="evidence" value="ECO:0007669"/>
    <property type="project" value="UniProtKB-SubCell"/>
</dbReference>
<evidence type="ECO:0000256" key="8">
    <source>
        <dbReference type="ARBA" id="ARBA00023065"/>
    </source>
</evidence>
<accession>A0A1I2MNB2</accession>
<dbReference type="AlphaFoldDB" id="A0A1I2MNB2"/>
<evidence type="ECO:0000256" key="2">
    <source>
        <dbReference type="ARBA" id="ARBA00004196"/>
    </source>
</evidence>
<feature type="domain" description="Ionotropic glutamate receptor C-terminal" evidence="17">
    <location>
        <begin position="39"/>
        <end position="259"/>
    </location>
</feature>
<dbReference type="Pfam" id="PF00497">
    <property type="entry name" value="SBP_bac_3"/>
    <property type="match status" value="1"/>
</dbReference>
<feature type="domain" description="Solute-binding protein family 3/N-terminal" evidence="16">
    <location>
        <begin position="39"/>
        <end position="260"/>
    </location>
</feature>
<evidence type="ECO:0000256" key="3">
    <source>
        <dbReference type="ARBA" id="ARBA00010333"/>
    </source>
</evidence>
<evidence type="ECO:0000256" key="14">
    <source>
        <dbReference type="RuleBase" id="RU003744"/>
    </source>
</evidence>
<keyword evidence="13" id="KW-0407">Ion channel</keyword>
<dbReference type="STRING" id="201973.SAMN04488025_10873"/>
<dbReference type="Proteomes" id="UP000198661">
    <property type="component" value="Unassembled WGS sequence"/>
</dbReference>
<dbReference type="InterPro" id="IPR001638">
    <property type="entry name" value="Solute-binding_3/MltF_N"/>
</dbReference>
<evidence type="ECO:0000256" key="13">
    <source>
        <dbReference type="ARBA" id="ARBA00023303"/>
    </source>
</evidence>
<evidence type="ECO:0000259" key="18">
    <source>
        <dbReference type="SMART" id="SM00918"/>
    </source>
</evidence>
<name>A0A1I2MNB2_9BACL</name>
<feature type="domain" description="Ionotropic glutamate receptor L-glutamate and glycine-binding" evidence="18">
    <location>
        <begin position="50"/>
        <end position="96"/>
    </location>
</feature>
<protein>
    <submittedName>
        <fullName evidence="19">Glutamine transport system substrate-binding protein</fullName>
    </submittedName>
</protein>
<gene>
    <name evidence="19" type="ORF">SAMN04488025_10873</name>
</gene>
<dbReference type="InterPro" id="IPR044132">
    <property type="entry name" value="PBP2_GlnH"/>
</dbReference>
<proteinExistence type="inferred from homology"/>
<keyword evidence="4" id="KW-0813">Transport</keyword>
<dbReference type="SMART" id="SM00918">
    <property type="entry name" value="Lig_chan-Glu_bd"/>
    <property type="match status" value="1"/>
</dbReference>
<evidence type="ECO:0000256" key="11">
    <source>
        <dbReference type="ARBA" id="ARBA00023180"/>
    </source>
</evidence>
<dbReference type="Gene3D" id="3.40.190.10">
    <property type="entry name" value="Periplasmic binding protein-like II"/>
    <property type="match status" value="2"/>
</dbReference>
<keyword evidence="10" id="KW-0675">Receptor</keyword>
<dbReference type="CDD" id="cd00994">
    <property type="entry name" value="PBP2_GlnH"/>
    <property type="match status" value="1"/>
</dbReference>
<evidence type="ECO:0000256" key="7">
    <source>
        <dbReference type="ARBA" id="ARBA00022989"/>
    </source>
</evidence>
<dbReference type="InterPro" id="IPR001320">
    <property type="entry name" value="Iontro_rcpt_C"/>
</dbReference>
<comment type="subcellular location">
    <subcellularLocation>
        <location evidence="2">Cell envelope</location>
    </subcellularLocation>
    <subcellularLocation>
        <location evidence="1">Membrane</location>
        <topology evidence="1">Multi-pass membrane protein</topology>
    </subcellularLocation>
</comment>
<evidence type="ECO:0000256" key="15">
    <source>
        <dbReference type="SAM" id="SignalP"/>
    </source>
</evidence>
<evidence type="ECO:0000313" key="20">
    <source>
        <dbReference type="Proteomes" id="UP000198661"/>
    </source>
</evidence>
<dbReference type="InterPro" id="IPR018313">
    <property type="entry name" value="SBP_3_CS"/>
</dbReference>
<dbReference type="PROSITE" id="PS51257">
    <property type="entry name" value="PROKAR_LIPOPROTEIN"/>
    <property type="match status" value="1"/>
</dbReference>
<reference evidence="19 20" key="1">
    <citation type="submission" date="2016-10" db="EMBL/GenBank/DDBJ databases">
        <authorList>
            <person name="de Groot N.N."/>
        </authorList>
    </citation>
    <scope>NUCLEOTIDE SEQUENCE [LARGE SCALE GENOMIC DNA]</scope>
    <source>
        <strain evidence="19 20">DSM 44945</strain>
    </source>
</reference>
<evidence type="ECO:0000256" key="12">
    <source>
        <dbReference type="ARBA" id="ARBA00023286"/>
    </source>
</evidence>
<keyword evidence="9" id="KW-0472">Membrane</keyword>
<sequence length="265" mass="29210">MKMPFSRMGLIFLISVLALSVSACGSGEKGSDGSEVPEKITIGTDTSFVPFEFLNQDTGEYEGFDIDLVKAIAEKIGIEYELKPMDFNGLIPALQTGNLDMAIAGMTITDERKKVVDFTRPYYDAGLYILVRSDEKSIKGVEDLKGKVVATKQGTTSFNYASKLDGLKEVRPFPNIDQAYMELEKGSADAVIYDSPNVLYYIKTKGKGKVKAVGDLLQAESYGIAFPKGSPLRDKVDEALGELMEDGTYEKLYVKWFGQKPPKKE</sequence>
<dbReference type="PROSITE" id="PS01039">
    <property type="entry name" value="SBP_BACTERIAL_3"/>
    <property type="match status" value="1"/>
</dbReference>
<keyword evidence="5" id="KW-0812">Transmembrane</keyword>
<feature type="signal peptide" evidence="15">
    <location>
        <begin position="1"/>
        <end position="23"/>
    </location>
</feature>
<dbReference type="GO" id="GO:0016020">
    <property type="term" value="C:membrane"/>
    <property type="evidence" value="ECO:0007669"/>
    <property type="project" value="UniProtKB-SubCell"/>
</dbReference>